<dbReference type="Gene3D" id="3.40.50.1820">
    <property type="entry name" value="alpha/beta hydrolase"/>
    <property type="match status" value="1"/>
</dbReference>
<dbReference type="SUPFAM" id="SSF53474">
    <property type="entry name" value="alpha/beta-Hydrolases"/>
    <property type="match status" value="1"/>
</dbReference>
<feature type="domain" description="CAAX prenyl protease 2/Lysostaphin resistance protein A-like" evidence="4">
    <location>
        <begin position="1574"/>
        <end position="1656"/>
    </location>
</feature>
<feature type="compositionally biased region" description="Polar residues" evidence="2">
    <location>
        <begin position="759"/>
        <end position="771"/>
    </location>
</feature>
<feature type="transmembrane region" description="Helical" evidence="3">
    <location>
        <begin position="1476"/>
        <end position="1497"/>
    </location>
</feature>
<dbReference type="Proteomes" id="UP001457282">
    <property type="component" value="Unassembled WGS sequence"/>
</dbReference>
<feature type="transmembrane region" description="Helical" evidence="3">
    <location>
        <begin position="1523"/>
        <end position="1549"/>
    </location>
</feature>
<protein>
    <submittedName>
        <fullName evidence="6">Uncharacterized protein</fullName>
    </submittedName>
</protein>
<dbReference type="Pfam" id="PF02517">
    <property type="entry name" value="Rce1-like"/>
    <property type="match status" value="1"/>
</dbReference>
<dbReference type="InterPro" id="IPR029058">
    <property type="entry name" value="AB_hydrolase_fold"/>
</dbReference>
<keyword evidence="3" id="KW-0472">Membrane</keyword>
<dbReference type="PANTHER" id="PTHR10794:SF92">
    <property type="entry name" value="EMBRYOGENESIS-ASSOCIATED PROTEIN EMB8"/>
    <property type="match status" value="1"/>
</dbReference>
<name>A0AAW1YG24_RUBAR</name>
<evidence type="ECO:0000313" key="6">
    <source>
        <dbReference type="EMBL" id="KAK9948151.1"/>
    </source>
</evidence>
<accession>A0AAW1YG24</accession>
<feature type="compositionally biased region" description="Basic and acidic residues" evidence="2">
    <location>
        <begin position="916"/>
        <end position="928"/>
    </location>
</feature>
<organism evidence="6 7">
    <name type="scientific">Rubus argutus</name>
    <name type="common">Southern blackberry</name>
    <dbReference type="NCBI Taxonomy" id="59490"/>
    <lineage>
        <taxon>Eukaryota</taxon>
        <taxon>Viridiplantae</taxon>
        <taxon>Streptophyta</taxon>
        <taxon>Embryophyta</taxon>
        <taxon>Tracheophyta</taxon>
        <taxon>Spermatophyta</taxon>
        <taxon>Magnoliopsida</taxon>
        <taxon>eudicotyledons</taxon>
        <taxon>Gunneridae</taxon>
        <taxon>Pentapetalae</taxon>
        <taxon>rosids</taxon>
        <taxon>fabids</taxon>
        <taxon>Rosales</taxon>
        <taxon>Rosaceae</taxon>
        <taxon>Rosoideae</taxon>
        <taxon>Rosoideae incertae sedis</taxon>
        <taxon>Rubus</taxon>
    </lineage>
</organism>
<dbReference type="Pfam" id="PF24930">
    <property type="entry name" value="DUF7750"/>
    <property type="match status" value="1"/>
</dbReference>
<comment type="caution">
    <text evidence="6">The sequence shown here is derived from an EMBL/GenBank/DDBJ whole genome shotgun (WGS) entry which is preliminary data.</text>
</comment>
<feature type="transmembrane region" description="Helical" evidence="3">
    <location>
        <begin position="1690"/>
        <end position="1707"/>
    </location>
</feature>
<keyword evidence="3" id="KW-0812">Transmembrane</keyword>
<feature type="compositionally biased region" description="Polar residues" evidence="2">
    <location>
        <begin position="958"/>
        <end position="975"/>
    </location>
</feature>
<feature type="domain" description="DUF7750" evidence="5">
    <location>
        <begin position="582"/>
        <end position="646"/>
    </location>
</feature>
<dbReference type="InterPro" id="IPR003675">
    <property type="entry name" value="Rce1/LyrA-like_dom"/>
</dbReference>
<evidence type="ECO:0000256" key="2">
    <source>
        <dbReference type="SAM" id="MobiDB-lite"/>
    </source>
</evidence>
<evidence type="ECO:0000256" key="3">
    <source>
        <dbReference type="SAM" id="Phobius"/>
    </source>
</evidence>
<sequence length="1720" mass="186605">MSLSSKLSLCSTFTPHFLPNHVFQIREFRVYRRRRLKQLNLRSQLGNPKFHDFLSQFIPSPNSLELIGLVSGATLFLSNFSNSNSAAAKRKSAESASDIGEWFLFTSPTPFNRSVLLRCPSISFELFEDVNEKLVKEDGHSVRLNRGRIQFINESESGAEDGLEYQRLCVSTDDGGVISLDWPANLDLQEEYGLDTTLILVPGTAQGSMDPNVRSFVCEALGRGCFPIVMNPRGCAASPLTTPRLFSAADSDDISTAVQFINKARPGTTLMGVGWGYGANMLTKYLAETGESTPLTAATCIDNPFDLEEVTRSSSHQMAIDQQLTGGLIDILRSNKELFQGKAKGFDVEQALSAKSVREFEKAISMVSYGFDAIEDFYSKSSTRGVVGNVKIPVLFIQNDDESAPPFLIPHGLIAENPFTSLLMCSCLPSRVTDDCRSALSWCQHLTIEWLTAVELGFLKGRHPLLKDVDIPIKPSRGLAHEESDTAASFLLKSKKDFSNGYTMSQSDSLNGYTTSTKNKMFGESDTAASFLLTSTKDSRKKSEVEHTGLQDVENGALDQTHSVDPELVNEEEINPADGDRGQVLQTAQVVMNMLDMTMPGTLSEEKKKKVLAAVDQGDTLMKALQDAVPEDVRGKLTDVVSGVLHSQGTNLKFDQLLGAARIPDISSGIGSKIQDKFSGVLSSEGAHEDHHSSDLLKKADDLLDSSVDGQPDVNKPPGELESEYNPSEQSPKISIIDQSLSIDGSDISGSVVKDANEAGSSDPESLNNSEKGSEDSKPNDSSQTGIADSDEGAIVEEQKDQDGRASQLDTKDEEGNDNQQGENKNTQPVTDQIKSNPSDSTAPTFSVSQAFDALTGMDDSTQLAVNNVFGVIEDMITQLEESSEHENEVTKSDTASESESAKDHLGGDDSQEDSEASKLDQSVHIDRLSNISASNRHENAMDLQPGASTVGEEKHSQSPISVNGNGINSSQGSDGVNCVGEDKSVKKDLLVGFNHVNNIPPCITSIPPCITSISSGVHNYLLSKVRAQSLDLDSTAALLLDYFPEEGQWKLLEQPVDVGSSVGDVAAQKVKAHPPAKENDEVIEPSYVILDTEKHQEPVKDYEALDNVEERVEIGEDEREDFGEFVKNIILDNLTVEVGRRLSAADMKNMKPSLTRDLEQVANAVSFSVGHAYDPRLEVEYQSIGPGKVGTLHGEHVIRAISSAVQGTSFLRKVVPVGVIVGSSLAALRKYFILATVCDSGQTEAPILSQAKMTGENDLAKVRSTEIHHMPVDKSDHNTRLDSLVDRKEEKTELQNINNTVMVSAVTAALGASALLAGHQDSCTGNGTSESSSESFKIKGNGQMEPADLEEASDKHQSNIVTSLAEKAMSVAAPVVPKKEDGGLDQERLVAMLVDLGQRGGMLRLVGKLALLWGGMRGAMSLTDKLIQFLHLSERPLIQRIFGFAGMTLVLWSPVAIPLLPTFLQSWTTNNPSRIADLACIFGLYTAFLILVTLWGKRIRGYEDPFTEYGLDLMSLPKLGNFFKGLIGGVMLVLSIQSANALFGCVNISWPSTPSSLDAMKLFKVYGQVLKLVGQGIITATGVALVEELFFRSWLPQEIAVDFGYHRAIILSGLAFSLCQRSPWAIPGLWLLSLSLAGARQRNRGSLSIPIGLRAGIIASSYILQRGGFLTYRADSPLWIIGTHQFQPFSGLTGFAFSLFLAIILYPTEPLPAKSTTEE</sequence>
<feature type="region of interest" description="Disordered" evidence="2">
    <location>
        <begin position="881"/>
        <end position="976"/>
    </location>
</feature>
<evidence type="ECO:0000313" key="7">
    <source>
        <dbReference type="Proteomes" id="UP001457282"/>
    </source>
</evidence>
<dbReference type="GO" id="GO:0004175">
    <property type="term" value="F:endopeptidase activity"/>
    <property type="evidence" value="ECO:0007669"/>
    <property type="project" value="UniProtKB-ARBA"/>
</dbReference>
<comment type="similarity">
    <text evidence="1">Belongs to the AB hydrolase superfamily. AB hydrolase 4 family.</text>
</comment>
<dbReference type="GO" id="GO:0034338">
    <property type="term" value="F:short-chain carboxylesterase activity"/>
    <property type="evidence" value="ECO:0007669"/>
    <property type="project" value="TreeGrafter"/>
</dbReference>
<keyword evidence="3" id="KW-1133">Transmembrane helix</keyword>
<feature type="compositionally biased region" description="Basic and acidic residues" evidence="2">
    <location>
        <begin position="883"/>
        <end position="892"/>
    </location>
</feature>
<dbReference type="GO" id="GO:0047372">
    <property type="term" value="F:monoacylglycerol lipase activity"/>
    <property type="evidence" value="ECO:0007669"/>
    <property type="project" value="TreeGrafter"/>
</dbReference>
<evidence type="ECO:0000256" key="1">
    <source>
        <dbReference type="ARBA" id="ARBA00010884"/>
    </source>
</evidence>
<keyword evidence="7" id="KW-1185">Reference proteome</keyword>
<feature type="transmembrane region" description="Helical" evidence="3">
    <location>
        <begin position="1442"/>
        <end position="1464"/>
    </location>
</feature>
<feature type="region of interest" description="Disordered" evidence="2">
    <location>
        <begin position="705"/>
        <end position="733"/>
    </location>
</feature>
<dbReference type="InterPro" id="IPR056652">
    <property type="entry name" value="DUF7750"/>
</dbReference>
<proteinExistence type="inferred from homology"/>
<gene>
    <name evidence="6" type="ORF">M0R45_003739</name>
</gene>
<evidence type="ECO:0000259" key="4">
    <source>
        <dbReference type="Pfam" id="PF02517"/>
    </source>
</evidence>
<feature type="region of interest" description="Disordered" evidence="2">
    <location>
        <begin position="746"/>
        <end position="845"/>
    </location>
</feature>
<evidence type="ECO:0000259" key="5">
    <source>
        <dbReference type="Pfam" id="PF24930"/>
    </source>
</evidence>
<dbReference type="InterPro" id="IPR050960">
    <property type="entry name" value="AB_hydrolase_4_sf"/>
</dbReference>
<feature type="compositionally biased region" description="Polar residues" evidence="2">
    <location>
        <begin position="818"/>
        <end position="845"/>
    </location>
</feature>
<reference evidence="6 7" key="1">
    <citation type="journal article" date="2023" name="G3 (Bethesda)">
        <title>A chromosome-length genome assembly and annotation of blackberry (Rubus argutus, cv. 'Hillquist').</title>
        <authorList>
            <person name="Bruna T."/>
            <person name="Aryal R."/>
            <person name="Dudchenko O."/>
            <person name="Sargent D.J."/>
            <person name="Mead D."/>
            <person name="Buti M."/>
            <person name="Cavallini A."/>
            <person name="Hytonen T."/>
            <person name="Andres J."/>
            <person name="Pham M."/>
            <person name="Weisz D."/>
            <person name="Mascagni F."/>
            <person name="Usai G."/>
            <person name="Natali L."/>
            <person name="Bassil N."/>
            <person name="Fernandez G.E."/>
            <person name="Lomsadze A."/>
            <person name="Armour M."/>
            <person name="Olukolu B."/>
            <person name="Poorten T."/>
            <person name="Britton C."/>
            <person name="Davik J."/>
            <person name="Ashrafi H."/>
            <person name="Aiden E.L."/>
            <person name="Borodovsky M."/>
            <person name="Worthington M."/>
        </authorList>
    </citation>
    <scope>NUCLEOTIDE SEQUENCE [LARGE SCALE GENOMIC DNA]</scope>
    <source>
        <strain evidence="6">PI 553951</strain>
    </source>
</reference>
<dbReference type="GO" id="GO:0080120">
    <property type="term" value="P:CAAX-box protein maturation"/>
    <property type="evidence" value="ECO:0007669"/>
    <property type="project" value="UniProtKB-ARBA"/>
</dbReference>
<dbReference type="EMBL" id="JBEDUW010000001">
    <property type="protein sequence ID" value="KAK9948151.1"/>
    <property type="molecule type" value="Genomic_DNA"/>
</dbReference>
<dbReference type="PANTHER" id="PTHR10794">
    <property type="entry name" value="ABHYDROLASE DOMAIN-CONTAINING PROTEIN"/>
    <property type="match status" value="1"/>
</dbReference>
<feature type="transmembrane region" description="Helical" evidence="3">
    <location>
        <begin position="1652"/>
        <end position="1670"/>
    </location>
</feature>